<name>A0A2M8RU24_9PAST</name>
<sequence length="85" mass="9965">MNTISSRDFNQNVAKAKHLADSEPVFITDRGELSYVLMNYAMYRQFHQQQKTNAQRVSMSEAEIAKIDADFEFERVEIAEREEVF</sequence>
<comment type="similarity">
    <text evidence="1">Belongs to the phD/YefM antitoxin family.</text>
</comment>
<dbReference type="OrthoDB" id="72009at2"/>
<dbReference type="InterPro" id="IPR036165">
    <property type="entry name" value="YefM-like_sf"/>
</dbReference>
<accession>A0A2M8RU24</accession>
<keyword evidence="3" id="KW-1185">Reference proteome</keyword>
<dbReference type="Proteomes" id="UP000230282">
    <property type="component" value="Unassembled WGS sequence"/>
</dbReference>
<dbReference type="EMBL" id="PHGZ01000021">
    <property type="protein sequence ID" value="PJG82364.1"/>
    <property type="molecule type" value="Genomic_DNA"/>
</dbReference>
<dbReference type="RefSeq" id="WP_100297302.1">
    <property type="nucleotide sequence ID" value="NZ_PHGZ01000021.1"/>
</dbReference>
<evidence type="ECO:0000256" key="1">
    <source>
        <dbReference type="ARBA" id="ARBA00009981"/>
    </source>
</evidence>
<protein>
    <submittedName>
        <fullName evidence="2">Type II toxin-antitoxin system Phd/YefM family antitoxin</fullName>
    </submittedName>
</protein>
<organism evidence="2 3">
    <name type="scientific">Caviibacterium pharyngocola</name>
    <dbReference type="NCBI Taxonomy" id="28159"/>
    <lineage>
        <taxon>Bacteria</taxon>
        <taxon>Pseudomonadati</taxon>
        <taxon>Pseudomonadota</taxon>
        <taxon>Gammaproteobacteria</taxon>
        <taxon>Pasteurellales</taxon>
        <taxon>Pasteurellaceae</taxon>
        <taxon>Caviibacterium</taxon>
    </lineage>
</organism>
<gene>
    <name evidence="2" type="ORF">CVP04_09645</name>
</gene>
<evidence type="ECO:0000313" key="2">
    <source>
        <dbReference type="EMBL" id="PJG82364.1"/>
    </source>
</evidence>
<comment type="caution">
    <text evidence="2">The sequence shown here is derived from an EMBL/GenBank/DDBJ whole genome shotgun (WGS) entry which is preliminary data.</text>
</comment>
<proteinExistence type="inferred from homology"/>
<dbReference type="AlphaFoldDB" id="A0A2M8RU24"/>
<reference evidence="2 3" key="1">
    <citation type="submission" date="2017-11" db="EMBL/GenBank/DDBJ databases">
        <title>Reclassification of Bisgaard taxon 5 as Caviibacterium pharyngocola gen. nov., sp. nov.</title>
        <authorList>
            <person name="Christensen H."/>
        </authorList>
    </citation>
    <scope>NUCLEOTIDE SEQUENCE [LARGE SCALE GENOMIC DNA]</scope>
    <source>
        <strain evidence="2 3">7_3</strain>
    </source>
</reference>
<dbReference type="SUPFAM" id="SSF143120">
    <property type="entry name" value="YefM-like"/>
    <property type="match status" value="1"/>
</dbReference>
<evidence type="ECO:0000313" key="3">
    <source>
        <dbReference type="Proteomes" id="UP000230282"/>
    </source>
</evidence>